<sequence length="544" mass="59414">MRRQRRLILAAVAAAVTVLVSVLPGTAVAARAAGAQAKVANILAAYGGEIREAQPRADGYRHVDTDATLDKLAELHNTTFVNLIWDAPSDWDDFRTELLPAAQQRGLDVWVYLVPPTECSAERCSYPFKTDYLRWAQEIATLSKQYPALKGYAIDDFNHNLDLFTPDYVRQMQDTAKSINPDLVFLPQVYNQTVTTAFVDSYGPIIDGLILAYRDDPYRNTQRTDTLRGQLDAASANLARYGKPLVLMNYTSNLSGTPFPPNPDYVRTTTEIGAEYVAAGKLGGTVTYILPLNPADDWRNDNHAHGGVGRLSLFVPMATPTRPGDEASASQVVQVDPNAPDYRITFRQDDTYYNGGAATGYQFKQLLVDGQPVWEADVATDDLGYTDVQVDLSAQLRGKTSATLTFRLLERKAVTNFWVDARVDDIEAIGFTVTNPGFESRDGWQLAANTPAILPDIEHYLVDRADQAFAAVQGVYGPARLVLEARDSGRQGLVAVAEQAWAQQRAGRPQAAGALARAYAAQARGLRLPALAELGDQVAGELAG</sequence>
<dbReference type="Proteomes" id="UP000062973">
    <property type="component" value="Chromosome"/>
</dbReference>
<evidence type="ECO:0000313" key="2">
    <source>
        <dbReference type="EMBL" id="AIJ26219.1"/>
    </source>
</evidence>
<reference evidence="2 3" key="1">
    <citation type="submission" date="2014-07" db="EMBL/GenBank/DDBJ databases">
        <title>Whole Genome Sequence of the Amycolatopsis methanolica 239.</title>
        <authorList>
            <person name="Tang B."/>
        </authorList>
    </citation>
    <scope>NUCLEOTIDE SEQUENCE [LARGE SCALE GENOMIC DNA]</scope>
    <source>
        <strain evidence="2 3">239</strain>
    </source>
</reference>
<accession>A0A076MYH1</accession>
<dbReference type="SUPFAM" id="SSF51445">
    <property type="entry name" value="(Trans)glycosidases"/>
    <property type="match status" value="1"/>
</dbReference>
<dbReference type="OrthoDB" id="3494876at2"/>
<evidence type="ECO:0000313" key="3">
    <source>
        <dbReference type="Proteomes" id="UP000062973"/>
    </source>
</evidence>
<proteinExistence type="predicted"/>
<feature type="signal peptide" evidence="1">
    <location>
        <begin position="1"/>
        <end position="29"/>
    </location>
</feature>
<gene>
    <name evidence="2" type="ORF">AMETH_6127</name>
</gene>
<dbReference type="eggNOG" id="ENOG5033R2G">
    <property type="taxonomic scope" value="Bacteria"/>
</dbReference>
<dbReference type="HOGENOM" id="CLU_500270_0_0_11"/>
<evidence type="ECO:0000256" key="1">
    <source>
        <dbReference type="SAM" id="SignalP"/>
    </source>
</evidence>
<dbReference type="KEGG" id="amq:AMETH_6127"/>
<dbReference type="PATRIC" id="fig|1068978.7.peg.6585"/>
<keyword evidence="3" id="KW-1185">Reference proteome</keyword>
<dbReference type="STRING" id="1068978.AMETH_6127"/>
<protein>
    <recommendedName>
        <fullName evidence="4">Secreted protein</fullName>
    </recommendedName>
</protein>
<dbReference type="EMBL" id="CP009110">
    <property type="protein sequence ID" value="AIJ26219.1"/>
    <property type="molecule type" value="Genomic_DNA"/>
</dbReference>
<feature type="chain" id="PRO_5001715237" description="Secreted protein" evidence="1">
    <location>
        <begin position="30"/>
        <end position="544"/>
    </location>
</feature>
<keyword evidence="1" id="KW-0732">Signal</keyword>
<dbReference type="InterPro" id="IPR017853">
    <property type="entry name" value="GH"/>
</dbReference>
<organism evidence="2 3">
    <name type="scientific">Amycolatopsis methanolica 239</name>
    <dbReference type="NCBI Taxonomy" id="1068978"/>
    <lineage>
        <taxon>Bacteria</taxon>
        <taxon>Bacillati</taxon>
        <taxon>Actinomycetota</taxon>
        <taxon>Actinomycetes</taxon>
        <taxon>Pseudonocardiales</taxon>
        <taxon>Pseudonocardiaceae</taxon>
        <taxon>Amycolatopsis</taxon>
        <taxon>Amycolatopsis methanolica group</taxon>
    </lineage>
</organism>
<dbReference type="AlphaFoldDB" id="A0A076MYH1"/>
<dbReference type="RefSeq" id="WP_156131746.1">
    <property type="nucleotide sequence ID" value="NZ_AQUL01000001.1"/>
</dbReference>
<evidence type="ECO:0008006" key="4">
    <source>
        <dbReference type="Google" id="ProtNLM"/>
    </source>
</evidence>
<name>A0A076MYH1_AMYME</name>